<protein>
    <submittedName>
        <fullName evidence="1">Uncharacterized protein</fullName>
    </submittedName>
</protein>
<dbReference type="Proteomes" id="UP001054837">
    <property type="component" value="Unassembled WGS sequence"/>
</dbReference>
<evidence type="ECO:0000313" key="2">
    <source>
        <dbReference type="Proteomes" id="UP001054837"/>
    </source>
</evidence>
<reference evidence="1 2" key="1">
    <citation type="submission" date="2021-06" db="EMBL/GenBank/DDBJ databases">
        <title>Caerostris darwini draft genome.</title>
        <authorList>
            <person name="Kono N."/>
            <person name="Arakawa K."/>
        </authorList>
    </citation>
    <scope>NUCLEOTIDE SEQUENCE [LARGE SCALE GENOMIC DNA]</scope>
</reference>
<sequence length="147" mass="16958">MKCCNSHNSHPLNQKPLQFLEFRFAPVRASFSLPRRTPDGAYPVLRETSQYRTYYRKRRFVKAFDGVGFRRFNHRTDFRNSETAIPVSCDEIAPILHALSYHPVQLIEEHTTSGRVLKHNHKETRHAGGASVHATPRSFLSKTLIQA</sequence>
<organism evidence="1 2">
    <name type="scientific">Caerostris darwini</name>
    <dbReference type="NCBI Taxonomy" id="1538125"/>
    <lineage>
        <taxon>Eukaryota</taxon>
        <taxon>Metazoa</taxon>
        <taxon>Ecdysozoa</taxon>
        <taxon>Arthropoda</taxon>
        <taxon>Chelicerata</taxon>
        <taxon>Arachnida</taxon>
        <taxon>Araneae</taxon>
        <taxon>Araneomorphae</taxon>
        <taxon>Entelegynae</taxon>
        <taxon>Araneoidea</taxon>
        <taxon>Araneidae</taxon>
        <taxon>Caerostris</taxon>
    </lineage>
</organism>
<name>A0AAV4SDS8_9ARAC</name>
<accession>A0AAV4SDS8</accession>
<keyword evidence="2" id="KW-1185">Reference proteome</keyword>
<comment type="caution">
    <text evidence="1">The sequence shown here is derived from an EMBL/GenBank/DDBJ whole genome shotgun (WGS) entry which is preliminary data.</text>
</comment>
<dbReference type="AlphaFoldDB" id="A0AAV4SDS8"/>
<proteinExistence type="predicted"/>
<evidence type="ECO:0000313" key="1">
    <source>
        <dbReference type="EMBL" id="GIY31484.1"/>
    </source>
</evidence>
<dbReference type="EMBL" id="BPLQ01007676">
    <property type="protein sequence ID" value="GIY31484.1"/>
    <property type="molecule type" value="Genomic_DNA"/>
</dbReference>
<gene>
    <name evidence="1" type="ORF">CDAR_78201</name>
</gene>